<dbReference type="PANTHER" id="PTHR38432:SF1">
    <property type="entry name" value="TELA-LIKE PROTEIN SAOUHSC_01408"/>
    <property type="match status" value="1"/>
</dbReference>
<gene>
    <name evidence="4" type="ORF">SAMN05920897_10866</name>
</gene>
<evidence type="ECO:0000256" key="2">
    <source>
        <dbReference type="PIRNR" id="PIRNR026508"/>
    </source>
</evidence>
<dbReference type="STRING" id="159291.SAMN05920897_10866"/>
<evidence type="ECO:0000313" key="5">
    <source>
        <dbReference type="Proteomes" id="UP000186400"/>
    </source>
</evidence>
<proteinExistence type="inferred from homology"/>
<accession>A0A1N6SFW4</accession>
<evidence type="ECO:0000313" key="4">
    <source>
        <dbReference type="EMBL" id="SIQ39961.1"/>
    </source>
</evidence>
<dbReference type="EMBL" id="FTMS01000008">
    <property type="protein sequence ID" value="SIQ39961.1"/>
    <property type="molecule type" value="Genomic_DNA"/>
</dbReference>
<reference evidence="4 5" key="1">
    <citation type="submission" date="2017-01" db="EMBL/GenBank/DDBJ databases">
        <authorList>
            <person name="Mah S.A."/>
            <person name="Swanson W.J."/>
            <person name="Moy G.W."/>
            <person name="Vacquier V.D."/>
        </authorList>
    </citation>
    <scope>NUCLEOTIDE SEQUENCE [LARGE SCALE GENOMIC DNA]</scope>
    <source>
        <strain evidence="4 5">ASpG1</strain>
    </source>
</reference>
<dbReference type="Pfam" id="PF05816">
    <property type="entry name" value="TelA"/>
    <property type="match status" value="1"/>
</dbReference>
<protein>
    <submittedName>
        <fullName evidence="4">Uncharacterized conserved protein YaaN involved in tellurite resistance</fullName>
    </submittedName>
</protein>
<dbReference type="PANTHER" id="PTHR38432">
    <property type="entry name" value="TELA-LIKE PROTEIN SAOUHSC_01408"/>
    <property type="match status" value="1"/>
</dbReference>
<evidence type="ECO:0000256" key="1">
    <source>
        <dbReference type="ARBA" id="ARBA00005541"/>
    </source>
</evidence>
<dbReference type="RefSeq" id="WP_076488636.1">
    <property type="nucleotide sequence ID" value="NZ_FTMS01000008.1"/>
</dbReference>
<organism evidence="4 5">
    <name type="scientific">Alkalispirochaeta americana</name>
    <dbReference type="NCBI Taxonomy" id="159291"/>
    <lineage>
        <taxon>Bacteria</taxon>
        <taxon>Pseudomonadati</taxon>
        <taxon>Spirochaetota</taxon>
        <taxon>Spirochaetia</taxon>
        <taxon>Spirochaetales</taxon>
        <taxon>Spirochaetaceae</taxon>
        <taxon>Alkalispirochaeta</taxon>
    </lineage>
</organism>
<dbReference type="Proteomes" id="UP000186400">
    <property type="component" value="Unassembled WGS sequence"/>
</dbReference>
<evidence type="ECO:0000256" key="3">
    <source>
        <dbReference type="SAM" id="MobiDB-lite"/>
    </source>
</evidence>
<dbReference type="InterPro" id="IPR008863">
    <property type="entry name" value="Toxic_anion-R_TelA"/>
</dbReference>
<dbReference type="PIRSF" id="PIRSF026508">
    <property type="entry name" value="TelA"/>
    <property type="match status" value="1"/>
</dbReference>
<sequence length="379" mass="42409">MTEDTGKTRPETEPASPEKELISIEDLAPELQNRAREVASTVDVRDRQTVVQFGVAPQRRISEFAEKVLSEVRTKDGGEAGAILSGLVTTIRAADVGSLATEPSGLGRLFGGAKRRVNAFLQRYETLATQIDGIVRELEQARMGLLRDIALLDTLYTKNGEYLQELDVHIAAGKLLLEEVRDTVLPEYQERARTSGDPSRAQELQDMNQLVSRFEKKLHDMQLSRMVAIQTAPQIRLIQGNNETLVEKIQSSILTTIPLWKSQVVIALGLVRQKKALELQRQVTDTTNELLQKNARMLREGSTGVARESERSIVEIETLQSVNDELIATIEETLQIQQEGREKRAQAEVALAEMESTLSRRLQRITAESNESSREDRSL</sequence>
<keyword evidence="5" id="KW-1185">Reference proteome</keyword>
<dbReference type="OrthoDB" id="9768858at2"/>
<feature type="region of interest" description="Disordered" evidence="3">
    <location>
        <begin position="1"/>
        <end position="23"/>
    </location>
</feature>
<comment type="similarity">
    <text evidence="1 2">Belongs to the TelA family.</text>
</comment>
<name>A0A1N6SFW4_9SPIO</name>
<feature type="compositionally biased region" description="Basic and acidic residues" evidence="3">
    <location>
        <begin position="1"/>
        <end position="22"/>
    </location>
</feature>
<dbReference type="AlphaFoldDB" id="A0A1N6SFW4"/>